<dbReference type="InterPro" id="IPR008979">
    <property type="entry name" value="Galactose-bd-like_sf"/>
</dbReference>
<dbReference type="RefSeq" id="WP_380719434.1">
    <property type="nucleotide sequence ID" value="NZ_JBHTLK010000006.1"/>
</dbReference>
<dbReference type="Pfam" id="PF03633">
    <property type="entry name" value="Glyco_hydro_65C"/>
    <property type="match status" value="1"/>
</dbReference>
<dbReference type="Pfam" id="PF00652">
    <property type="entry name" value="Ricin_B_lectin"/>
    <property type="match status" value="2"/>
</dbReference>
<dbReference type="Pfam" id="PF00754">
    <property type="entry name" value="F5_F8_type_C"/>
    <property type="match status" value="1"/>
</dbReference>
<dbReference type="InterPro" id="IPR035992">
    <property type="entry name" value="Ricin_B-like_lectins"/>
</dbReference>
<dbReference type="SUPFAM" id="SSF49785">
    <property type="entry name" value="Galactose-binding domain-like"/>
    <property type="match status" value="1"/>
</dbReference>
<dbReference type="InterPro" id="IPR012341">
    <property type="entry name" value="6hp_glycosidase-like_sf"/>
</dbReference>
<dbReference type="SUPFAM" id="SSF48208">
    <property type="entry name" value="Six-hairpin glycosidases"/>
    <property type="match status" value="1"/>
</dbReference>
<dbReference type="Gene3D" id="1.50.10.10">
    <property type="match status" value="1"/>
</dbReference>
<dbReference type="InterPro" id="IPR054491">
    <property type="entry name" value="MGH1-like_GH"/>
</dbReference>
<dbReference type="InterPro" id="IPR000772">
    <property type="entry name" value="Ricin_B_lectin"/>
</dbReference>
<dbReference type="EMBL" id="JBHTLK010000006">
    <property type="protein sequence ID" value="MFD1146067.1"/>
    <property type="molecule type" value="Genomic_DNA"/>
</dbReference>
<dbReference type="SUPFAM" id="SSF50370">
    <property type="entry name" value="Ricin B-like lectins"/>
    <property type="match status" value="2"/>
</dbReference>
<sequence>MAIVTAGALAHFQPAAAYRPPSPATSQGQTSLLNHAALLDAAGVGDQSWFLDNIPFLDIPDEQIQNVYHYRWFTWQEHLNYLDPANGYTSSEFLPDVGYNAAGGAINAAAGHVIHDGRWVRDQSYLNDYQNYWMRGLGADRSRQYTFWAASSYYDRFLANGDAAFLKQFEQDLIDQYNGWSNQFDSSLGLYWTSPLLDAMEYDSAAYQSKDHFGGGAGFRSSINAYQYADALAIAKIATMNGNHDTATEFTKRANALKSNMDSKLWDSNRNFFYHRQRDNNPSGALLNDREIYGLFPWYFNMPDASKNVAWAQLFDPDGFAAAYGPTSTERRSSLFMHEATLGCCRWNGPSWPYATSFVLGGMANLLNDYPAQQYVTRDNYYDQLRTFALTQHKNGVPYVAEAHHPDNDSWLYDAPGHSLDYNHSSFTDLVITGLMGIRPQADDTVQIKPLAPTTWDHWALENLPYHGHNLTVMYDADGTHYGKGSGFKVYVDGVQVLGQATVGNVTVDVGDAITPPNNPLVNVAANRTQSQSGTQPSASYTFGGGADSVWKAVDGRTSYHDVPNTRWTSYGSPNTSDWYAVDFQRNTSVDNIRFYLYDDGRGVRTPASYDVEYWNGSSWVTVPNQVRRTGSPKANALNEVTFPAIATSRLRVVAPNPGGGNGWGLAEFEVWVDSVPPPPPAGVINGPGGKCVDVAGADTGGNGAAVQLWTCEGASVDQHWTHHADRTVRSLGRCLDISGNGTANGTQAQLWDCNGTGGQAWVQQADGSLRNPQSGRCLDAPGGATANGTRLQIWDCNGADAQKFFVSGGGPITGPAGKCVEVAGDDSGGNGAAVQLWDCIATAVDHHWTLTPDNRVRTLGRCLDISGNGTANGTQVQLWDCNGTGGQAWVQQTNGSLRNPQSGRCLDAPGGATANGTRLQIWDCNGADAQKFALS</sequence>
<evidence type="ECO:0000259" key="1">
    <source>
        <dbReference type="PROSITE" id="PS50022"/>
    </source>
</evidence>
<protein>
    <submittedName>
        <fullName evidence="2">Ricin-type beta-trefoil lectin domain protein</fullName>
    </submittedName>
</protein>
<dbReference type="CDD" id="cd23451">
    <property type="entry name" value="beta-trefoil_Ricin_laminarinase"/>
    <property type="match status" value="2"/>
</dbReference>
<evidence type="ECO:0000313" key="2">
    <source>
        <dbReference type="EMBL" id="MFD1146067.1"/>
    </source>
</evidence>
<dbReference type="Gene3D" id="2.60.120.260">
    <property type="entry name" value="Galactose-binding domain-like"/>
    <property type="match status" value="1"/>
</dbReference>
<reference evidence="3" key="1">
    <citation type="journal article" date="2019" name="Int. J. Syst. Evol. Microbiol.">
        <title>The Global Catalogue of Microorganisms (GCM) 10K type strain sequencing project: providing services to taxonomists for standard genome sequencing and annotation.</title>
        <authorList>
            <consortium name="The Broad Institute Genomics Platform"/>
            <consortium name="The Broad Institute Genome Sequencing Center for Infectious Disease"/>
            <person name="Wu L."/>
            <person name="Ma J."/>
        </authorList>
    </citation>
    <scope>NUCLEOTIDE SEQUENCE [LARGE SCALE GENOMIC DNA]</scope>
    <source>
        <strain evidence="3">CCUG 60214</strain>
    </source>
</reference>
<dbReference type="SMART" id="SM00458">
    <property type="entry name" value="RICIN"/>
    <property type="match status" value="2"/>
</dbReference>
<organism evidence="2 3">
    <name type="scientific">Saccharothrix hoggarensis</name>
    <dbReference type="NCBI Taxonomy" id="913853"/>
    <lineage>
        <taxon>Bacteria</taxon>
        <taxon>Bacillati</taxon>
        <taxon>Actinomycetota</taxon>
        <taxon>Actinomycetes</taxon>
        <taxon>Pseudonocardiales</taxon>
        <taxon>Pseudonocardiaceae</taxon>
        <taxon>Saccharothrix</taxon>
    </lineage>
</organism>
<keyword evidence="3" id="KW-1185">Reference proteome</keyword>
<proteinExistence type="predicted"/>
<evidence type="ECO:0000313" key="3">
    <source>
        <dbReference type="Proteomes" id="UP001597168"/>
    </source>
</evidence>
<comment type="caution">
    <text evidence="2">The sequence shown here is derived from an EMBL/GenBank/DDBJ whole genome shotgun (WGS) entry which is preliminary data.</text>
</comment>
<dbReference type="Gene3D" id="2.80.10.50">
    <property type="match status" value="3"/>
</dbReference>
<dbReference type="InterPro" id="IPR008928">
    <property type="entry name" value="6-hairpin_glycosidase_sf"/>
</dbReference>
<dbReference type="Proteomes" id="UP001597168">
    <property type="component" value="Unassembled WGS sequence"/>
</dbReference>
<dbReference type="InterPro" id="IPR005194">
    <property type="entry name" value="Glyco_hydro_65_C"/>
</dbReference>
<dbReference type="PANTHER" id="PTHR40469">
    <property type="entry name" value="SECRETED GLYCOSYL HYDROLASE"/>
    <property type="match status" value="1"/>
</dbReference>
<feature type="domain" description="F5/8 type C" evidence="1">
    <location>
        <begin position="524"/>
        <end position="674"/>
    </location>
</feature>
<dbReference type="Pfam" id="PF22422">
    <property type="entry name" value="MGH1-like_GH"/>
    <property type="match status" value="1"/>
</dbReference>
<dbReference type="PROSITE" id="PS50022">
    <property type="entry name" value="FA58C_3"/>
    <property type="match status" value="1"/>
</dbReference>
<dbReference type="InterPro" id="IPR000421">
    <property type="entry name" value="FA58C"/>
</dbReference>
<dbReference type="PROSITE" id="PS50231">
    <property type="entry name" value="RICIN_B_LECTIN"/>
    <property type="match status" value="2"/>
</dbReference>
<name>A0ABW3QGP6_9PSEU</name>
<accession>A0ABW3QGP6</accession>
<gene>
    <name evidence="2" type="ORF">ACFQ3T_02910</name>
</gene>
<dbReference type="PANTHER" id="PTHR40469:SF2">
    <property type="entry name" value="GALACTOSE-BINDING DOMAIN-LIKE SUPERFAMILY PROTEIN"/>
    <property type="match status" value="1"/>
</dbReference>